<evidence type="ECO:0000313" key="15">
    <source>
        <dbReference type="EMBL" id="CAO81144.1"/>
    </source>
</evidence>
<proteinExistence type="inferred from homology"/>
<evidence type="ECO:0000256" key="5">
    <source>
        <dbReference type="ARBA" id="ARBA00022722"/>
    </source>
</evidence>
<keyword evidence="11 13" id="KW-0051">Antiviral defense</keyword>
<dbReference type="EC" id="3.1.12.1" evidence="3 13"/>
<dbReference type="RefSeq" id="WP_015425002.1">
    <property type="nucleotide sequence ID" value="NC_020449.1"/>
</dbReference>
<sequence length="196" mass="23238">MNDFQFITPSEVMEYLFCPRFVYYMNILKIEQHEHRRTLVNKGRDIHKLKMVQNKEYLRKKAGAIDKLTDVYLSSEKLKLVGKVDEVLFLADGSAAPLDYKYAFWENKVYKTLKYQQILYALLIMENFQVPVYKAFIVYTRSQNHLEELAITPKMLDKAKLILDEIFMIINLEKYPKPAKAKRKCLDCTYRNLCSV</sequence>
<evidence type="ECO:0000256" key="2">
    <source>
        <dbReference type="ARBA" id="ARBA00009189"/>
    </source>
</evidence>
<evidence type="ECO:0000256" key="12">
    <source>
        <dbReference type="ARBA" id="ARBA00023211"/>
    </source>
</evidence>
<dbReference type="InterPro" id="IPR022765">
    <property type="entry name" value="Dna2/Cas4_DUF83"/>
</dbReference>
<protein>
    <recommendedName>
        <fullName evidence="4 13">CRISPR-associated exonuclease Cas4</fullName>
        <ecNumber evidence="3 13">3.1.12.1</ecNumber>
    </recommendedName>
</protein>
<dbReference type="GO" id="GO:0051607">
    <property type="term" value="P:defense response to virus"/>
    <property type="evidence" value="ECO:0007669"/>
    <property type="project" value="UniProtKB-KW"/>
</dbReference>
<evidence type="ECO:0000256" key="9">
    <source>
        <dbReference type="ARBA" id="ARBA00023004"/>
    </source>
</evidence>
<dbReference type="Gene3D" id="3.90.320.10">
    <property type="match status" value="1"/>
</dbReference>
<dbReference type="EMBL" id="CU466930">
    <property type="protein sequence ID" value="CAO81144.1"/>
    <property type="molecule type" value="Genomic_DNA"/>
</dbReference>
<evidence type="ECO:0000256" key="8">
    <source>
        <dbReference type="ARBA" id="ARBA00022839"/>
    </source>
</evidence>
<evidence type="ECO:0000256" key="10">
    <source>
        <dbReference type="ARBA" id="ARBA00023014"/>
    </source>
</evidence>
<dbReference type="KEGG" id="caci:CLOAM1288"/>
<keyword evidence="9 13" id="KW-0408">Iron</keyword>
<evidence type="ECO:0000256" key="4">
    <source>
        <dbReference type="ARBA" id="ARBA00020049"/>
    </source>
</evidence>
<evidence type="ECO:0000313" key="16">
    <source>
        <dbReference type="Proteomes" id="UP000002019"/>
    </source>
</evidence>
<name>B0VIK3_CLOAI</name>
<gene>
    <name evidence="15" type="ordered locus">CLOAM1288</name>
</gene>
<comment type="cofactor">
    <cofactor evidence="13">
        <name>iron-sulfur cluster</name>
        <dbReference type="ChEBI" id="CHEBI:30408"/>
    </cofactor>
</comment>
<keyword evidence="12 13" id="KW-0464">Manganese</keyword>
<comment type="function">
    <text evidence="13">CRISPR (clustered regularly interspaced short palindromic repeat) is an adaptive immune system that provides protection against mobile genetic elements (viruses, transposable elements and conjugative plasmids). CRISPR clusters contain sequences complementary to antecedent mobile elements and target invading nucleic acids. CRISPR clusters are transcribed and processed into CRISPR RNA (crRNA).</text>
</comment>
<keyword evidence="5 13" id="KW-0540">Nuclease</keyword>
<dbReference type="eggNOG" id="COG1468">
    <property type="taxonomic scope" value="Bacteria"/>
</dbReference>
<dbReference type="PANTHER" id="PTHR36531:SF6">
    <property type="entry name" value="DNA REPLICATION ATP-DEPENDENT HELICASE_NUCLEASE DNA2"/>
    <property type="match status" value="1"/>
</dbReference>
<keyword evidence="7 13" id="KW-0378">Hydrolase</keyword>
<dbReference type="GO" id="GO:0046872">
    <property type="term" value="F:metal ion binding"/>
    <property type="evidence" value="ECO:0007669"/>
    <property type="project" value="UniProtKB-KW"/>
</dbReference>
<dbReference type="STRING" id="459349.CLOAM1288"/>
<keyword evidence="16" id="KW-1185">Reference proteome</keyword>
<comment type="cofactor">
    <cofactor evidence="1">
        <name>[4Fe-4S] cluster</name>
        <dbReference type="ChEBI" id="CHEBI:49883"/>
    </cofactor>
</comment>
<dbReference type="OrthoDB" id="9781776at2"/>
<evidence type="ECO:0000256" key="6">
    <source>
        <dbReference type="ARBA" id="ARBA00022723"/>
    </source>
</evidence>
<dbReference type="Proteomes" id="UP000002019">
    <property type="component" value="Chromosome"/>
</dbReference>
<keyword evidence="6 13" id="KW-0479">Metal-binding</keyword>
<keyword evidence="10 13" id="KW-0411">Iron-sulfur</keyword>
<reference evidence="15 16" key="1">
    <citation type="journal article" date="2008" name="J. Bacteriol.">
        <title>'Candidatus Cloacamonas acidaminovorans': genome sequence reconstruction provides a first glimpse of a new bacterial division.</title>
        <authorList>
            <person name="Pelletier E."/>
            <person name="Kreimeyer A."/>
            <person name="Bocs S."/>
            <person name="Rouy Z."/>
            <person name="Gyapay G."/>
            <person name="Chouari R."/>
            <person name="Riviere D."/>
            <person name="Ganesan A."/>
            <person name="Daegelen P."/>
            <person name="Sghir A."/>
            <person name="Cohen G.N."/>
            <person name="Medigue C."/>
            <person name="Weissenbach J."/>
            <person name="Le Paslier D."/>
        </authorList>
    </citation>
    <scope>NUCLEOTIDE SEQUENCE [LARGE SCALE GENOMIC DNA]</scope>
    <source>
        <strain evidence="16">Evry</strain>
    </source>
</reference>
<dbReference type="GO" id="GO:0051536">
    <property type="term" value="F:iron-sulfur cluster binding"/>
    <property type="evidence" value="ECO:0007669"/>
    <property type="project" value="UniProtKB-KW"/>
</dbReference>
<dbReference type="Pfam" id="PF01930">
    <property type="entry name" value="Cas_Cas4"/>
    <property type="match status" value="1"/>
</dbReference>
<feature type="domain" description="DUF83" evidence="14">
    <location>
        <begin position="10"/>
        <end position="195"/>
    </location>
</feature>
<evidence type="ECO:0000256" key="7">
    <source>
        <dbReference type="ARBA" id="ARBA00022801"/>
    </source>
</evidence>
<evidence type="ECO:0000256" key="1">
    <source>
        <dbReference type="ARBA" id="ARBA00001966"/>
    </source>
</evidence>
<dbReference type="InterPro" id="IPR011604">
    <property type="entry name" value="PDDEXK-like_dom_sf"/>
</dbReference>
<evidence type="ECO:0000256" key="11">
    <source>
        <dbReference type="ARBA" id="ARBA00023118"/>
    </source>
</evidence>
<evidence type="ECO:0000259" key="14">
    <source>
        <dbReference type="Pfam" id="PF01930"/>
    </source>
</evidence>
<evidence type="ECO:0000256" key="3">
    <source>
        <dbReference type="ARBA" id="ARBA00012768"/>
    </source>
</evidence>
<keyword evidence="8 13" id="KW-0269">Exonuclease</keyword>
<evidence type="ECO:0000256" key="13">
    <source>
        <dbReference type="RuleBase" id="RU365022"/>
    </source>
</evidence>
<dbReference type="AlphaFoldDB" id="B0VIK3"/>
<comment type="similarity">
    <text evidence="2 13">Belongs to the CRISPR-associated exonuclease Cas4 family.</text>
</comment>
<organism evidence="15 16">
    <name type="scientific">Cloacimonas acidaminovorans (strain Evry)</name>
    <dbReference type="NCBI Taxonomy" id="459349"/>
    <lineage>
        <taxon>Bacteria</taxon>
        <taxon>Pseudomonadati</taxon>
        <taxon>Candidatus Cloacimonadota</taxon>
        <taxon>Candidatus Cloacimonadia</taxon>
        <taxon>Candidatus Cloacimonadales</taxon>
        <taxon>Candidatus Cloacimonadaceae</taxon>
        <taxon>Candidatus Cloacimonas</taxon>
    </lineage>
</organism>
<dbReference type="PANTHER" id="PTHR36531">
    <property type="entry name" value="CRISPR-ASSOCIATED EXONUCLEASE CAS4"/>
    <property type="match status" value="1"/>
</dbReference>
<dbReference type="InterPro" id="IPR051827">
    <property type="entry name" value="Cas4_exonuclease"/>
</dbReference>
<dbReference type="GO" id="GO:0004527">
    <property type="term" value="F:exonuclease activity"/>
    <property type="evidence" value="ECO:0007669"/>
    <property type="project" value="UniProtKB-KW"/>
</dbReference>
<accession>B0VIK3</accession>
<comment type="cofactor">
    <cofactor evidence="13">
        <name>Mg(2+)</name>
        <dbReference type="ChEBI" id="CHEBI:18420"/>
    </cofactor>
    <cofactor evidence="13">
        <name>Mn(2+)</name>
        <dbReference type="ChEBI" id="CHEBI:29035"/>
    </cofactor>
    <text evidence="13">Mg(2+) or Mn(2+) required for ssDNA cleavage activity.</text>
</comment>
<dbReference type="HOGENOM" id="CLU_102055_0_0_0"/>
<dbReference type="NCBIfam" id="TIGR00372">
    <property type="entry name" value="cas4"/>
    <property type="match status" value="1"/>
</dbReference>
<dbReference type="InterPro" id="IPR013343">
    <property type="entry name" value="CRISPR-assoc_prot_Cas4"/>
</dbReference>